<proteinExistence type="predicted"/>
<evidence type="ECO:0000313" key="4">
    <source>
        <dbReference type="Proteomes" id="UP001489902"/>
    </source>
</evidence>
<name>A0ABZ2X1X1_9HYPO</name>
<sequence>MPGDRLNNGDWLLIGNSLFSEDGSVELRMQKDGKLAVYHGEKCVWQNTAEQDWKIHGVKMQEDGNLLNLERLTRDSDDSGSGKATWHTNTATGKGNSSTTLVVQNDGNVVLYNTGGVPIWATASNK</sequence>
<reference evidence="3 4" key="1">
    <citation type="submission" date="2024-04" db="EMBL/GenBank/DDBJ databases">
        <title>Complete genome sequence of Fusarium acuminatum.</title>
        <authorList>
            <person name="Lan B."/>
        </authorList>
    </citation>
    <scope>NUCLEOTIDE SEQUENCE [LARGE SCALE GENOMIC DNA]</scope>
    <source>
        <strain evidence="3">1A</strain>
    </source>
</reference>
<evidence type="ECO:0000259" key="2">
    <source>
        <dbReference type="PROSITE" id="PS50927"/>
    </source>
</evidence>
<dbReference type="PROSITE" id="PS50927">
    <property type="entry name" value="BULB_LECTIN"/>
    <property type="match status" value="1"/>
</dbReference>
<evidence type="ECO:0000256" key="1">
    <source>
        <dbReference type="SAM" id="MobiDB-lite"/>
    </source>
</evidence>
<dbReference type="InterPro" id="IPR001480">
    <property type="entry name" value="Bulb-type_lectin_dom"/>
</dbReference>
<accession>A0ABZ2X1X1</accession>
<dbReference type="Proteomes" id="UP001489902">
    <property type="component" value="Chromosome 4"/>
</dbReference>
<feature type="region of interest" description="Disordered" evidence="1">
    <location>
        <begin position="74"/>
        <end position="99"/>
    </location>
</feature>
<dbReference type="Gene3D" id="2.90.10.10">
    <property type="entry name" value="Bulb-type lectin domain"/>
    <property type="match status" value="2"/>
</dbReference>
<dbReference type="EMBL" id="CP151263">
    <property type="protein sequence ID" value="WZH46746.1"/>
    <property type="molecule type" value="Genomic_DNA"/>
</dbReference>
<keyword evidence="4" id="KW-1185">Reference proteome</keyword>
<organism evidence="3 4">
    <name type="scientific">Fusarium acuminatum</name>
    <dbReference type="NCBI Taxonomy" id="5515"/>
    <lineage>
        <taxon>Eukaryota</taxon>
        <taxon>Fungi</taxon>
        <taxon>Dikarya</taxon>
        <taxon>Ascomycota</taxon>
        <taxon>Pezizomycotina</taxon>
        <taxon>Sordariomycetes</taxon>
        <taxon>Hypocreomycetidae</taxon>
        <taxon>Hypocreales</taxon>
        <taxon>Nectriaceae</taxon>
        <taxon>Fusarium</taxon>
        <taxon>Fusarium tricinctum species complex</taxon>
    </lineage>
</organism>
<feature type="compositionally biased region" description="Polar residues" evidence="1">
    <location>
        <begin position="86"/>
        <end position="99"/>
    </location>
</feature>
<gene>
    <name evidence="3" type="ORF">QYS62_007840</name>
</gene>
<dbReference type="InterPro" id="IPR036426">
    <property type="entry name" value="Bulb-type_lectin_dom_sf"/>
</dbReference>
<protein>
    <submittedName>
        <fullName evidence="3">GNA-like protein</fullName>
    </submittedName>
</protein>
<evidence type="ECO:0000313" key="3">
    <source>
        <dbReference type="EMBL" id="WZH46746.1"/>
    </source>
</evidence>
<dbReference type="SUPFAM" id="SSF51110">
    <property type="entry name" value="alpha-D-mannose-specific plant lectins"/>
    <property type="match status" value="1"/>
</dbReference>
<feature type="domain" description="Bulb-type lectin" evidence="2">
    <location>
        <begin position="3"/>
        <end position="124"/>
    </location>
</feature>
<dbReference type="SMART" id="SM00108">
    <property type="entry name" value="B_lectin"/>
    <property type="match status" value="1"/>
</dbReference>